<sequence>MVEENEYRLPLLDKLTDNKLHLDSYNEDHLVKVICYHIHANEAYPFIQVMLYNNGSSLSLPCLDRSTSTITDTLINEISFALDLQRETDKCKIKPQGFLDGEDSVRYFFVDLSALSTITGVFLQNDTSIWFGLLSELVNNKMIYSLSVNKDVCDFFYNHYDLFILHNPSTGLKYPLPDVVYYGSHFKITEFQNEFGINKQKRKLGEYFYYTYALEDAIEEGVKDNQEYVASIFMGGGINRVALLVDNMIYLNEEEIDKQDDCETYISGLMEVHDSIFVCSKHKSFILMKDIHRQVSLSYHKIEDTVVSRDSWWLYTVD</sequence>
<reference evidence="1" key="1">
    <citation type="journal article" date="2020" name="Nature">
        <title>Giant virus diversity and host interactions through global metagenomics.</title>
        <authorList>
            <person name="Schulz F."/>
            <person name="Roux S."/>
            <person name="Paez-Espino D."/>
            <person name="Jungbluth S."/>
            <person name="Walsh D.A."/>
            <person name="Denef V.J."/>
            <person name="McMahon K.D."/>
            <person name="Konstantinidis K.T."/>
            <person name="Eloe-Fadrosh E.A."/>
            <person name="Kyrpides N.C."/>
            <person name="Woyke T."/>
        </authorList>
    </citation>
    <scope>NUCLEOTIDE SEQUENCE</scope>
    <source>
        <strain evidence="1">GVMAG-M-3300023179-114</strain>
    </source>
</reference>
<accession>A0A6C0E3C2</accession>
<dbReference type="EMBL" id="MN739724">
    <property type="protein sequence ID" value="QHT23101.1"/>
    <property type="molecule type" value="Genomic_DNA"/>
</dbReference>
<evidence type="ECO:0000313" key="1">
    <source>
        <dbReference type="EMBL" id="QHT23101.1"/>
    </source>
</evidence>
<organism evidence="1">
    <name type="scientific">viral metagenome</name>
    <dbReference type="NCBI Taxonomy" id="1070528"/>
    <lineage>
        <taxon>unclassified sequences</taxon>
        <taxon>metagenomes</taxon>
        <taxon>organismal metagenomes</taxon>
    </lineage>
</organism>
<name>A0A6C0E3C2_9ZZZZ</name>
<protein>
    <submittedName>
        <fullName evidence="1">Uncharacterized protein</fullName>
    </submittedName>
</protein>
<proteinExistence type="predicted"/>
<dbReference type="AlphaFoldDB" id="A0A6C0E3C2"/>